<dbReference type="OMA" id="AICHENV"/>
<dbReference type="Pfam" id="PF16787">
    <property type="entry name" value="NDC10_II"/>
    <property type="match status" value="1"/>
</dbReference>
<dbReference type="STRING" id="1220926.S2JTV5"/>
<dbReference type="Gene3D" id="1.10.443.20">
    <property type="entry name" value="Centromere DNA-binding protein complex CBF3 subunit, domain 2"/>
    <property type="match status" value="1"/>
</dbReference>
<dbReference type="InterPro" id="IPR038279">
    <property type="entry name" value="Ndc10_dom2_sf"/>
</dbReference>
<keyword evidence="4" id="KW-1185">Reference proteome</keyword>
<dbReference type="EMBL" id="KE123905">
    <property type="protein sequence ID" value="EPB91862.1"/>
    <property type="molecule type" value="Genomic_DNA"/>
</dbReference>
<feature type="region of interest" description="Disordered" evidence="1">
    <location>
        <begin position="16"/>
        <end position="71"/>
    </location>
</feature>
<evidence type="ECO:0000313" key="3">
    <source>
        <dbReference type="EMBL" id="EPB91862.1"/>
    </source>
</evidence>
<dbReference type="AlphaFoldDB" id="S2JTV5"/>
<organism evidence="3 4">
    <name type="scientific">Mucor circinelloides f. circinelloides (strain 1006PhL)</name>
    <name type="common">Mucormycosis agent</name>
    <name type="synonym">Calyptromyces circinelloides</name>
    <dbReference type="NCBI Taxonomy" id="1220926"/>
    <lineage>
        <taxon>Eukaryota</taxon>
        <taxon>Fungi</taxon>
        <taxon>Fungi incertae sedis</taxon>
        <taxon>Mucoromycota</taxon>
        <taxon>Mucoromycotina</taxon>
        <taxon>Mucoromycetes</taxon>
        <taxon>Mucorales</taxon>
        <taxon>Mucorineae</taxon>
        <taxon>Mucoraceae</taxon>
        <taxon>Mucor</taxon>
    </lineage>
</organism>
<proteinExistence type="predicted"/>
<dbReference type="eggNOG" id="ENOG502SSBX">
    <property type="taxonomic scope" value="Eukaryota"/>
</dbReference>
<feature type="domain" description="Ndc10" evidence="2">
    <location>
        <begin position="331"/>
        <end position="594"/>
    </location>
</feature>
<name>S2JTV5_MUCC1</name>
<feature type="compositionally biased region" description="Acidic residues" evidence="1">
    <location>
        <begin position="18"/>
        <end position="27"/>
    </location>
</feature>
<reference evidence="4" key="1">
    <citation type="submission" date="2013-05" db="EMBL/GenBank/DDBJ databases">
        <title>The Genome sequence of Mucor circinelloides f. circinelloides 1006PhL.</title>
        <authorList>
            <consortium name="The Broad Institute Genomics Platform"/>
            <person name="Cuomo C."/>
            <person name="Earl A."/>
            <person name="Findley K."/>
            <person name="Lee S.C."/>
            <person name="Walker B."/>
            <person name="Young S."/>
            <person name="Zeng Q."/>
            <person name="Gargeya S."/>
            <person name="Fitzgerald M."/>
            <person name="Haas B."/>
            <person name="Abouelleil A."/>
            <person name="Allen A.W."/>
            <person name="Alvarado L."/>
            <person name="Arachchi H.M."/>
            <person name="Berlin A.M."/>
            <person name="Chapman S.B."/>
            <person name="Gainer-Dewar J."/>
            <person name="Goldberg J."/>
            <person name="Griggs A."/>
            <person name="Gujja S."/>
            <person name="Hansen M."/>
            <person name="Howarth C."/>
            <person name="Imamovic A."/>
            <person name="Ireland A."/>
            <person name="Larimer J."/>
            <person name="McCowan C."/>
            <person name="Murphy C."/>
            <person name="Pearson M."/>
            <person name="Poon T.W."/>
            <person name="Priest M."/>
            <person name="Roberts A."/>
            <person name="Saif S."/>
            <person name="Shea T."/>
            <person name="Sisk P."/>
            <person name="Sykes S."/>
            <person name="Wortman J."/>
            <person name="Nusbaum C."/>
            <person name="Birren B."/>
        </authorList>
    </citation>
    <scope>NUCLEOTIDE SEQUENCE [LARGE SCALE GENOMIC DNA]</scope>
    <source>
        <strain evidence="4">1006PhL</strain>
    </source>
</reference>
<dbReference type="GO" id="GO:0003677">
    <property type="term" value="F:DNA binding"/>
    <property type="evidence" value="ECO:0007669"/>
    <property type="project" value="InterPro"/>
</dbReference>
<dbReference type="OrthoDB" id="2409254at2759"/>
<dbReference type="VEuPathDB" id="FungiDB:HMPREF1544_01371"/>
<gene>
    <name evidence="3" type="ORF">HMPREF1544_01371</name>
</gene>
<evidence type="ECO:0000259" key="2">
    <source>
        <dbReference type="Pfam" id="PF16787"/>
    </source>
</evidence>
<dbReference type="Proteomes" id="UP000014254">
    <property type="component" value="Unassembled WGS sequence"/>
</dbReference>
<sequence length="612" mass="70303">MYCNNTAFKRRLIKEDPVEKEEEDDCLFENQESENLSEIQPASVIAPPKEAPKKARISRPPKRNASATRSVAESSGSASAYTLASPLTNLPEFFDLVLKAMSLKVRPSTAVAYRKPLLEEWQDFCRKNRHRYPVDSRFPLTVGPTKFVLAFFKKSVLKRTYKKSISMETDVRTRIALRNDKNENSELTLLEIVENAPSNKNGSKKIIDVPLGVEAVNQYKKKALIVVYDYQFEHRAIPLASPKKNKELLDLIKKYEHDLVYDQVQTNADMAAHCVSRDSYKSGKLIRMLKNLWVSNSETGLREMFSISSRHHMLLRDQDLRHLNFADYKVKTTLNKEGEVKFACAMRHENVFRCSFGAFAFFMFSLHQNNGDFLKEHRWHNWKVLRGRDSPEKSLSGATQWKITRKALTGEAVFRTRVTHGGRHAGGAMEAEGLGIPFDLIKRGGGWKDRLGRLETHYLGKLPSSFARGMAGFWEKPFSLARNSVSPTLELQRMVFPWIESYFGEGNLEWEAVCEKEMKEINENEDEDDNSFNLDVENEADPIKFVEEDGRMILKEPKGKGKQKVVQNSIDTAKRGFLRLLIRCRRIILQDAAVYLYFNKKNKHLNTSSPIF</sequence>
<dbReference type="InterPro" id="IPR031872">
    <property type="entry name" value="NDC10_II"/>
</dbReference>
<dbReference type="InParanoid" id="S2JTV5"/>
<evidence type="ECO:0000313" key="4">
    <source>
        <dbReference type="Proteomes" id="UP000014254"/>
    </source>
</evidence>
<accession>S2JTV5</accession>
<evidence type="ECO:0000256" key="1">
    <source>
        <dbReference type="SAM" id="MobiDB-lite"/>
    </source>
</evidence>
<protein>
    <recommendedName>
        <fullName evidence="2">Ndc10 domain-containing protein</fullName>
    </recommendedName>
</protein>